<dbReference type="RefSeq" id="XP_035453977.2">
    <property type="nucleotide sequence ID" value="XM_035598084.2"/>
</dbReference>
<accession>A0A9R0F4B5</accession>
<gene>
    <name evidence="3 4" type="primary">LOC118278752</name>
</gene>
<dbReference type="AlphaFoldDB" id="A0A9R0F4B5"/>
<dbReference type="RefSeq" id="XP_050559783.1">
    <property type="nucleotide sequence ID" value="XM_050703826.1"/>
</dbReference>
<protein>
    <submittedName>
        <fullName evidence="3 4">Uncharacterized protein LOC118278752</fullName>
    </submittedName>
</protein>
<evidence type="ECO:0000313" key="2">
    <source>
        <dbReference type="Proteomes" id="UP000829999"/>
    </source>
</evidence>
<evidence type="ECO:0000256" key="1">
    <source>
        <dbReference type="SAM" id="SignalP"/>
    </source>
</evidence>
<dbReference type="Proteomes" id="UP000829999">
    <property type="component" value="Chromosome 24"/>
</dbReference>
<reference evidence="3 4" key="1">
    <citation type="submission" date="2025-04" db="UniProtKB">
        <authorList>
            <consortium name="RefSeq"/>
        </authorList>
    </citation>
    <scope>IDENTIFICATION</scope>
    <source>
        <tissue evidence="3 4">Whole larval tissue</tissue>
    </source>
</reference>
<keyword evidence="1" id="KW-0732">Signal</keyword>
<keyword evidence="2" id="KW-1185">Reference proteome</keyword>
<name>A0A9R0F4B5_SPOFR</name>
<sequence length="112" mass="11995">MISSVGLVVLICAVAVNSLAHPQCNAVGIDEILGSETYTLEPAYLQPSIRDYKVNIPHVPQCTNGEIGVRAIICDDDVAPIGKLVGLNTLFINRRGNLENIGSVSVTVYCRN</sequence>
<feature type="chain" id="PRO_5044700882" evidence="1">
    <location>
        <begin position="21"/>
        <end position="112"/>
    </location>
</feature>
<proteinExistence type="predicted"/>
<feature type="signal peptide" evidence="1">
    <location>
        <begin position="1"/>
        <end position="20"/>
    </location>
</feature>
<evidence type="ECO:0000313" key="3">
    <source>
        <dbReference type="RefSeq" id="XP_035453977.2"/>
    </source>
</evidence>
<dbReference type="GeneID" id="118278752"/>
<organism evidence="2 4">
    <name type="scientific">Spodoptera frugiperda</name>
    <name type="common">Fall armyworm</name>
    <dbReference type="NCBI Taxonomy" id="7108"/>
    <lineage>
        <taxon>Eukaryota</taxon>
        <taxon>Metazoa</taxon>
        <taxon>Ecdysozoa</taxon>
        <taxon>Arthropoda</taxon>
        <taxon>Hexapoda</taxon>
        <taxon>Insecta</taxon>
        <taxon>Pterygota</taxon>
        <taxon>Neoptera</taxon>
        <taxon>Endopterygota</taxon>
        <taxon>Lepidoptera</taxon>
        <taxon>Glossata</taxon>
        <taxon>Ditrysia</taxon>
        <taxon>Noctuoidea</taxon>
        <taxon>Noctuidae</taxon>
        <taxon>Amphipyrinae</taxon>
        <taxon>Spodoptera</taxon>
    </lineage>
</organism>
<evidence type="ECO:0000313" key="4">
    <source>
        <dbReference type="RefSeq" id="XP_050559783.1"/>
    </source>
</evidence>